<protein>
    <recommendedName>
        <fullName evidence="4">DUF998 domain-containing protein</fullName>
    </recommendedName>
</protein>
<evidence type="ECO:0008006" key="4">
    <source>
        <dbReference type="Google" id="ProtNLM"/>
    </source>
</evidence>
<dbReference type="InterPro" id="IPR009339">
    <property type="entry name" value="DUF998"/>
</dbReference>
<proteinExistence type="predicted"/>
<sequence>MKLSKLGICGIISLLSYTAMVVFSPLAYPGYDWLSMAVSDLSAVGAPSAELAGQLNALYGPCGLVSIMAVCVAAQNLKTKTLRLGIYFFAAMEWISDVGYKLFPWVADADSSHPQNVMHLIVTALVVIFSLTALILSIIGAKKEGMKSLFIWACVCLAAMLLGPIGTGIMPKAVFGLFERFSTFSAVTFNAVLGTFLLLGKFGKNFD</sequence>
<feature type="transmembrane region" description="Helical" evidence="1">
    <location>
        <begin position="57"/>
        <end position="77"/>
    </location>
</feature>
<evidence type="ECO:0000256" key="1">
    <source>
        <dbReference type="SAM" id="Phobius"/>
    </source>
</evidence>
<dbReference type="AlphaFoldDB" id="A0A1I5RZ15"/>
<feature type="transmembrane region" description="Helical" evidence="1">
    <location>
        <begin position="181"/>
        <end position="199"/>
    </location>
</feature>
<evidence type="ECO:0000313" key="3">
    <source>
        <dbReference type="Proteomes" id="UP000182624"/>
    </source>
</evidence>
<keyword evidence="3" id="KW-1185">Reference proteome</keyword>
<feature type="transmembrane region" description="Helical" evidence="1">
    <location>
        <begin position="117"/>
        <end position="137"/>
    </location>
</feature>
<gene>
    <name evidence="2" type="ORF">SAMN04487928_10517</name>
</gene>
<feature type="transmembrane region" description="Helical" evidence="1">
    <location>
        <begin position="84"/>
        <end position="105"/>
    </location>
</feature>
<dbReference type="RefSeq" id="WP_074884870.1">
    <property type="nucleotide sequence ID" value="NZ_FOXO01000005.1"/>
</dbReference>
<feature type="transmembrane region" description="Helical" evidence="1">
    <location>
        <begin position="7"/>
        <end position="28"/>
    </location>
</feature>
<feature type="transmembrane region" description="Helical" evidence="1">
    <location>
        <begin position="149"/>
        <end position="169"/>
    </location>
</feature>
<name>A0A1I5RZ15_9FIRM</name>
<organism evidence="2 3">
    <name type="scientific">Butyrivibrio proteoclasticus</name>
    <dbReference type="NCBI Taxonomy" id="43305"/>
    <lineage>
        <taxon>Bacteria</taxon>
        <taxon>Bacillati</taxon>
        <taxon>Bacillota</taxon>
        <taxon>Clostridia</taxon>
        <taxon>Lachnospirales</taxon>
        <taxon>Lachnospiraceae</taxon>
        <taxon>Butyrivibrio</taxon>
    </lineage>
</organism>
<keyword evidence="1" id="KW-1133">Transmembrane helix</keyword>
<accession>A0A1I5RZ15</accession>
<reference evidence="3" key="1">
    <citation type="submission" date="2016-10" db="EMBL/GenBank/DDBJ databases">
        <authorList>
            <person name="Varghese N."/>
            <person name="Submissions S."/>
        </authorList>
    </citation>
    <scope>NUCLEOTIDE SEQUENCE [LARGE SCALE GENOMIC DNA]</scope>
    <source>
        <strain evidence="3">P18</strain>
    </source>
</reference>
<keyword evidence="1" id="KW-0472">Membrane</keyword>
<dbReference type="OrthoDB" id="2194874at2"/>
<evidence type="ECO:0000313" key="2">
    <source>
        <dbReference type="EMBL" id="SFP63246.1"/>
    </source>
</evidence>
<dbReference type="Proteomes" id="UP000182624">
    <property type="component" value="Unassembled WGS sequence"/>
</dbReference>
<dbReference type="EMBL" id="FOXO01000005">
    <property type="protein sequence ID" value="SFP63246.1"/>
    <property type="molecule type" value="Genomic_DNA"/>
</dbReference>
<dbReference type="Pfam" id="PF06197">
    <property type="entry name" value="DUF998"/>
    <property type="match status" value="1"/>
</dbReference>
<keyword evidence="1" id="KW-0812">Transmembrane</keyword>